<feature type="chain" id="PRO_5043888118" evidence="1">
    <location>
        <begin position="21"/>
        <end position="120"/>
    </location>
</feature>
<reference evidence="2 3" key="1">
    <citation type="journal article" date="2022" name="Nat. Ecol. Evol.">
        <title>A masculinizing supergene underlies an exaggerated male reproductive morph in a spider.</title>
        <authorList>
            <person name="Hendrickx F."/>
            <person name="De Corte Z."/>
            <person name="Sonet G."/>
            <person name="Van Belleghem S.M."/>
            <person name="Kostlbacher S."/>
            <person name="Vangestel C."/>
        </authorList>
    </citation>
    <scope>NUCLEOTIDE SEQUENCE [LARGE SCALE GENOMIC DNA]</scope>
    <source>
        <strain evidence="2">W744_W776</strain>
    </source>
</reference>
<keyword evidence="1" id="KW-0732">Signal</keyword>
<dbReference type="EMBL" id="JAFNEN010000721">
    <property type="protein sequence ID" value="KAG8178047.1"/>
    <property type="molecule type" value="Genomic_DNA"/>
</dbReference>
<dbReference type="Proteomes" id="UP000827092">
    <property type="component" value="Unassembled WGS sequence"/>
</dbReference>
<name>A0AAV6U0T5_9ARAC</name>
<organism evidence="2 3">
    <name type="scientific">Oedothorax gibbosus</name>
    <dbReference type="NCBI Taxonomy" id="931172"/>
    <lineage>
        <taxon>Eukaryota</taxon>
        <taxon>Metazoa</taxon>
        <taxon>Ecdysozoa</taxon>
        <taxon>Arthropoda</taxon>
        <taxon>Chelicerata</taxon>
        <taxon>Arachnida</taxon>
        <taxon>Araneae</taxon>
        <taxon>Araneomorphae</taxon>
        <taxon>Entelegynae</taxon>
        <taxon>Araneoidea</taxon>
        <taxon>Linyphiidae</taxon>
        <taxon>Erigoninae</taxon>
        <taxon>Oedothorax</taxon>
    </lineage>
</organism>
<proteinExistence type="predicted"/>
<gene>
    <name evidence="2" type="ORF">JTE90_002809</name>
</gene>
<comment type="caution">
    <text evidence="2">The sequence shown here is derived from an EMBL/GenBank/DDBJ whole genome shotgun (WGS) entry which is preliminary data.</text>
</comment>
<evidence type="ECO:0000313" key="2">
    <source>
        <dbReference type="EMBL" id="KAG8178047.1"/>
    </source>
</evidence>
<protein>
    <submittedName>
        <fullName evidence="2">Uncharacterized protein</fullName>
    </submittedName>
</protein>
<accession>A0AAV6U0T5</accession>
<evidence type="ECO:0000313" key="3">
    <source>
        <dbReference type="Proteomes" id="UP000827092"/>
    </source>
</evidence>
<dbReference type="AlphaFoldDB" id="A0AAV6U0T5"/>
<evidence type="ECO:0000256" key="1">
    <source>
        <dbReference type="SAM" id="SignalP"/>
    </source>
</evidence>
<keyword evidence="3" id="KW-1185">Reference proteome</keyword>
<feature type="signal peptide" evidence="1">
    <location>
        <begin position="1"/>
        <end position="20"/>
    </location>
</feature>
<sequence>MVVQFTVSFFNSLSLFLILAAGDKGGVYESDNSLSDDFPVPTTNEVVLQLRKSSVADVVPEEIPESWDPLVVLSTSINDGVLVESMAVALVVEATEVRGLLKMKLGMSRRLRTCGKERRH</sequence>